<evidence type="ECO:0000259" key="3">
    <source>
        <dbReference type="Pfam" id="PF01471"/>
    </source>
</evidence>
<dbReference type="InterPro" id="IPR002477">
    <property type="entry name" value="Peptidoglycan-bd-like"/>
</dbReference>
<accession>A0A6J6X4D5</accession>
<proteinExistence type="predicted"/>
<dbReference type="AlphaFoldDB" id="A0A6J6X4D5"/>
<feature type="region of interest" description="Disordered" evidence="1">
    <location>
        <begin position="94"/>
        <end position="123"/>
    </location>
</feature>
<organism evidence="4">
    <name type="scientific">freshwater metagenome</name>
    <dbReference type="NCBI Taxonomy" id="449393"/>
    <lineage>
        <taxon>unclassified sequences</taxon>
        <taxon>metagenomes</taxon>
        <taxon>ecological metagenomes</taxon>
    </lineage>
</organism>
<keyword evidence="2" id="KW-0812">Transmembrane</keyword>
<protein>
    <submittedName>
        <fullName evidence="4">Unannotated protein</fullName>
    </submittedName>
</protein>
<evidence type="ECO:0000313" key="4">
    <source>
        <dbReference type="EMBL" id="CAB4790404.1"/>
    </source>
</evidence>
<dbReference type="Gene3D" id="1.10.101.10">
    <property type="entry name" value="PGBD-like superfamily/PGBD"/>
    <property type="match status" value="1"/>
</dbReference>
<gene>
    <name evidence="4" type="ORF">UFOPK2992_00382</name>
</gene>
<keyword evidence="2" id="KW-1133">Transmembrane helix</keyword>
<feature type="domain" description="Peptidoglycan binding-like" evidence="3">
    <location>
        <begin position="173"/>
        <end position="220"/>
    </location>
</feature>
<sequence>MSTSQHSAPSATRKRGSIVRRLLLAIVVMAIVVTGVGLSRRSSNTTTVAPASVLKPATITSGDLATAERIDGSVRLSSSIQVLHRAEAQSSTLGAIPAAGATPTRTGPATPAASPSSSASQSSTSTQTITSIIAVGTAVVAGDLLYTVDNQSVLALYGALPAWRSMSTSSSDGPDIKQLEYNLVALGYDSDRKVTVDDHFDSKTATMVKAWQTGRGDTASGSVPLGSVVFVPTATTALEVTAKLGATVSDGAKIVTLAAAAQEVVIDVPTADQARVTPGLTVAIGRGAGTVSLLRSIVRSGAVVVQAVITPTSPIDNVSNGATVSVSLNIDSLKGVLIAPAQALVSRLDGTYAVQVQAADGSLTWHTVELLATSGSKVGIRGEGIAEGTTVMVPVT</sequence>
<keyword evidence="2" id="KW-0472">Membrane</keyword>
<name>A0A6J6X4D5_9ZZZZ</name>
<dbReference type="InterPro" id="IPR036365">
    <property type="entry name" value="PGBD-like_sf"/>
</dbReference>
<feature type="transmembrane region" description="Helical" evidence="2">
    <location>
        <begin position="21"/>
        <end position="38"/>
    </location>
</feature>
<feature type="compositionally biased region" description="Low complexity" evidence="1">
    <location>
        <begin position="95"/>
        <end position="123"/>
    </location>
</feature>
<dbReference type="Pfam" id="PF01471">
    <property type="entry name" value="PG_binding_1"/>
    <property type="match status" value="1"/>
</dbReference>
<dbReference type="InterPro" id="IPR036366">
    <property type="entry name" value="PGBDSf"/>
</dbReference>
<evidence type="ECO:0000256" key="1">
    <source>
        <dbReference type="SAM" id="MobiDB-lite"/>
    </source>
</evidence>
<evidence type="ECO:0000256" key="2">
    <source>
        <dbReference type="SAM" id="Phobius"/>
    </source>
</evidence>
<dbReference type="EMBL" id="CAFAAI010000043">
    <property type="protein sequence ID" value="CAB4790404.1"/>
    <property type="molecule type" value="Genomic_DNA"/>
</dbReference>
<dbReference type="SUPFAM" id="SSF47090">
    <property type="entry name" value="PGBD-like"/>
    <property type="match status" value="1"/>
</dbReference>
<dbReference type="Gene3D" id="2.40.420.20">
    <property type="match status" value="1"/>
</dbReference>
<reference evidence="4" key="1">
    <citation type="submission" date="2020-05" db="EMBL/GenBank/DDBJ databases">
        <authorList>
            <person name="Chiriac C."/>
            <person name="Salcher M."/>
            <person name="Ghai R."/>
            <person name="Kavagutti S V."/>
        </authorList>
    </citation>
    <scope>NUCLEOTIDE SEQUENCE</scope>
</reference>